<name>A0A8T0HAF7_CERPU</name>
<reference evidence="1" key="1">
    <citation type="submission" date="2020-06" db="EMBL/GenBank/DDBJ databases">
        <title>WGS assembly of Ceratodon purpureus strain R40.</title>
        <authorList>
            <person name="Carey S.B."/>
            <person name="Jenkins J."/>
            <person name="Shu S."/>
            <person name="Lovell J.T."/>
            <person name="Sreedasyam A."/>
            <person name="Maumus F."/>
            <person name="Tiley G.P."/>
            <person name="Fernandez-Pozo N."/>
            <person name="Barry K."/>
            <person name="Chen C."/>
            <person name="Wang M."/>
            <person name="Lipzen A."/>
            <person name="Daum C."/>
            <person name="Saski C.A."/>
            <person name="Payton A.C."/>
            <person name="Mcbreen J.C."/>
            <person name="Conrad R.E."/>
            <person name="Kollar L.M."/>
            <person name="Olsson S."/>
            <person name="Huttunen S."/>
            <person name="Landis J.B."/>
            <person name="Wickett N.J."/>
            <person name="Johnson M.G."/>
            <person name="Rensing S.A."/>
            <person name="Grimwood J."/>
            <person name="Schmutz J."/>
            <person name="Mcdaniel S.F."/>
        </authorList>
    </citation>
    <scope>NUCLEOTIDE SEQUENCE</scope>
    <source>
        <strain evidence="1">R40</strain>
    </source>
</reference>
<comment type="caution">
    <text evidence="1">The sequence shown here is derived from an EMBL/GenBank/DDBJ whole genome shotgun (WGS) entry which is preliminary data.</text>
</comment>
<keyword evidence="2" id="KW-1185">Reference proteome</keyword>
<protein>
    <submittedName>
        <fullName evidence="1">Uncharacterized protein</fullName>
    </submittedName>
</protein>
<organism evidence="1 2">
    <name type="scientific">Ceratodon purpureus</name>
    <name type="common">Fire moss</name>
    <name type="synonym">Dicranum purpureum</name>
    <dbReference type="NCBI Taxonomy" id="3225"/>
    <lineage>
        <taxon>Eukaryota</taxon>
        <taxon>Viridiplantae</taxon>
        <taxon>Streptophyta</taxon>
        <taxon>Embryophyta</taxon>
        <taxon>Bryophyta</taxon>
        <taxon>Bryophytina</taxon>
        <taxon>Bryopsida</taxon>
        <taxon>Dicranidae</taxon>
        <taxon>Pseudoditrichales</taxon>
        <taxon>Ditrichaceae</taxon>
        <taxon>Ceratodon</taxon>
    </lineage>
</organism>
<gene>
    <name evidence="1" type="ORF">KC19_7G128600</name>
</gene>
<proteinExistence type="predicted"/>
<sequence>MDIACLVFFYHDFKLLTTSVSLGLRRYCVSTYVISFFTCACRSTVNNCMVESPNLKRMCASTAENSSQANAILCKRITDRLASKAEHAARDQVST</sequence>
<evidence type="ECO:0000313" key="2">
    <source>
        <dbReference type="Proteomes" id="UP000822688"/>
    </source>
</evidence>
<dbReference type="EMBL" id="CM026428">
    <property type="protein sequence ID" value="KAG0567354.1"/>
    <property type="molecule type" value="Genomic_DNA"/>
</dbReference>
<evidence type="ECO:0000313" key="1">
    <source>
        <dbReference type="EMBL" id="KAG0567354.1"/>
    </source>
</evidence>
<dbReference type="AlphaFoldDB" id="A0A8T0HAF7"/>
<accession>A0A8T0HAF7</accession>
<dbReference type="Proteomes" id="UP000822688">
    <property type="component" value="Chromosome 7"/>
</dbReference>